<evidence type="ECO:0000313" key="7">
    <source>
        <dbReference type="Proteomes" id="UP000253370"/>
    </source>
</evidence>
<evidence type="ECO:0000256" key="3">
    <source>
        <dbReference type="PROSITE-ProRule" id="PRU10007"/>
    </source>
</evidence>
<dbReference type="InterPro" id="IPR015590">
    <property type="entry name" value="Aldehyde_DH_dom"/>
</dbReference>
<comment type="similarity">
    <text evidence="1 4">Belongs to the aldehyde dehydrogenase family.</text>
</comment>
<evidence type="ECO:0000259" key="5">
    <source>
        <dbReference type="Pfam" id="PF00171"/>
    </source>
</evidence>
<dbReference type="InterPro" id="IPR029510">
    <property type="entry name" value="Ald_DH_CS_GLU"/>
</dbReference>
<accession>A0A365UAW1</accession>
<evidence type="ECO:0000313" key="6">
    <source>
        <dbReference type="EMBL" id="RBI86289.1"/>
    </source>
</evidence>
<dbReference type="InterPro" id="IPR016162">
    <property type="entry name" value="Ald_DH_N"/>
</dbReference>
<name>A0A365UAW1_9RHOB</name>
<comment type="caution">
    <text evidence="6">The sequence shown here is derived from an EMBL/GenBank/DDBJ whole genome shotgun (WGS) entry which is preliminary data.</text>
</comment>
<dbReference type="PROSITE" id="PS00687">
    <property type="entry name" value="ALDEHYDE_DEHYDR_GLU"/>
    <property type="match status" value="1"/>
</dbReference>
<reference evidence="6 7" key="1">
    <citation type="submission" date="2018-07" db="EMBL/GenBank/DDBJ databases">
        <title>Rhodosalinus sp. strain E84T genomic sequence and assembly.</title>
        <authorList>
            <person name="Liu Z.-W."/>
            <person name="Lu D.-C."/>
        </authorList>
    </citation>
    <scope>NUCLEOTIDE SEQUENCE [LARGE SCALE GENOMIC DNA]</scope>
    <source>
        <strain evidence="6 7">E84</strain>
    </source>
</reference>
<dbReference type="SUPFAM" id="SSF53720">
    <property type="entry name" value="ALDH-like"/>
    <property type="match status" value="1"/>
</dbReference>
<feature type="active site" evidence="3">
    <location>
        <position position="260"/>
    </location>
</feature>
<dbReference type="Gene3D" id="3.40.605.10">
    <property type="entry name" value="Aldehyde Dehydrogenase, Chain A, domain 1"/>
    <property type="match status" value="1"/>
</dbReference>
<dbReference type="Proteomes" id="UP000253370">
    <property type="component" value="Unassembled WGS sequence"/>
</dbReference>
<dbReference type="FunFam" id="3.40.605.10:FF:000007">
    <property type="entry name" value="NAD/NADP-dependent betaine aldehyde dehydrogenase"/>
    <property type="match status" value="1"/>
</dbReference>
<dbReference type="InterPro" id="IPR016163">
    <property type="entry name" value="Ald_DH_C"/>
</dbReference>
<dbReference type="PANTHER" id="PTHR11699">
    <property type="entry name" value="ALDEHYDE DEHYDROGENASE-RELATED"/>
    <property type="match status" value="1"/>
</dbReference>
<gene>
    <name evidence="6" type="ORF">DRV85_05930</name>
</gene>
<keyword evidence="2 4" id="KW-0560">Oxidoreductase</keyword>
<dbReference type="InterPro" id="IPR016161">
    <property type="entry name" value="Ald_DH/histidinol_DH"/>
</dbReference>
<evidence type="ECO:0000256" key="2">
    <source>
        <dbReference type="ARBA" id="ARBA00023002"/>
    </source>
</evidence>
<keyword evidence="7" id="KW-1185">Reference proteome</keyword>
<protein>
    <submittedName>
        <fullName evidence="6">Aldehyde dehydrogenase</fullName>
    </submittedName>
</protein>
<dbReference type="Gene3D" id="3.40.309.10">
    <property type="entry name" value="Aldehyde Dehydrogenase, Chain A, domain 2"/>
    <property type="match status" value="1"/>
</dbReference>
<feature type="domain" description="Aldehyde dehydrogenase" evidence="5">
    <location>
        <begin position="24"/>
        <end position="484"/>
    </location>
</feature>
<organism evidence="6 7">
    <name type="scientific">Rhodosalinus halophilus</name>
    <dbReference type="NCBI Taxonomy" id="2259333"/>
    <lineage>
        <taxon>Bacteria</taxon>
        <taxon>Pseudomonadati</taxon>
        <taxon>Pseudomonadota</taxon>
        <taxon>Alphaproteobacteria</taxon>
        <taxon>Rhodobacterales</taxon>
        <taxon>Paracoccaceae</taxon>
        <taxon>Rhodosalinus</taxon>
    </lineage>
</organism>
<dbReference type="CDD" id="cd07109">
    <property type="entry name" value="ALDH_AAS00426"/>
    <property type="match status" value="1"/>
</dbReference>
<proteinExistence type="inferred from homology"/>
<dbReference type="Pfam" id="PF00171">
    <property type="entry name" value="Aldedh"/>
    <property type="match status" value="1"/>
</dbReference>
<evidence type="ECO:0000256" key="1">
    <source>
        <dbReference type="ARBA" id="ARBA00009986"/>
    </source>
</evidence>
<evidence type="ECO:0000256" key="4">
    <source>
        <dbReference type="RuleBase" id="RU003345"/>
    </source>
</evidence>
<dbReference type="OrthoDB" id="9812625at2"/>
<sequence>MPALDARPAPLWFDPSRCLIGGDWVPPASGETLALENPSDGSELARIAKGGPEDIDAAVSAARAAMTGDWGRASAAERGRVLARLGRLIEERVEDLAQLESLDVGKPLTQARADARALARYMEFYAGAADKLHGETIPYLAGYTVYTMREPHGVTAHIVPWNYPMQIIGRSVGAALAAGNACVLKPAEEACLTALAFADLAREAGLPAGALNVVPGTGAEAGAALSRHPGVNHVSFTGSVATGRLIQAAAAENVVPVTLELGGKSPQIVFADADLEAALPFLVNAGIQNAGQTCSASSRILVERPIYDRVAGLMAERYRALEAGPAMEDRALGPVISARQKGIIEGFLDKGADLSRAAEGRIASNAPAGGHYVAPVLFDAVPPAHPLAQEEIFGPAQALIPFDDEEEAVRIANGTPYGLVAGVWTRDGARQMRLAQRLRSGQVFLNNYGAGGGVELPFGGTGLSGHGREKGFEALYGFTTLKTVAARHG</sequence>
<dbReference type="EMBL" id="QNTQ01000005">
    <property type="protein sequence ID" value="RBI86289.1"/>
    <property type="molecule type" value="Genomic_DNA"/>
</dbReference>
<dbReference type="RefSeq" id="WP_113288526.1">
    <property type="nucleotide sequence ID" value="NZ_QNTQ01000005.1"/>
</dbReference>
<dbReference type="GO" id="GO:0016620">
    <property type="term" value="F:oxidoreductase activity, acting on the aldehyde or oxo group of donors, NAD or NADP as acceptor"/>
    <property type="evidence" value="ECO:0007669"/>
    <property type="project" value="InterPro"/>
</dbReference>
<dbReference type="AlphaFoldDB" id="A0A365UAW1"/>